<dbReference type="CDD" id="cd03042">
    <property type="entry name" value="GST_N_Zeta"/>
    <property type="match status" value="1"/>
</dbReference>
<evidence type="ECO:0000313" key="11">
    <source>
        <dbReference type="EMBL" id="CAF1094488.1"/>
    </source>
</evidence>
<evidence type="ECO:0000256" key="6">
    <source>
        <dbReference type="ARBA" id="ARBA00022878"/>
    </source>
</evidence>
<dbReference type="AlphaFoldDB" id="A0A814KZD9"/>
<dbReference type="SUPFAM" id="SSF47616">
    <property type="entry name" value="GST C-terminal domain-like"/>
    <property type="match status" value="1"/>
</dbReference>
<dbReference type="EMBL" id="CAJNOJ010000080">
    <property type="protein sequence ID" value="CAF1056302.1"/>
    <property type="molecule type" value="Genomic_DNA"/>
</dbReference>
<dbReference type="SFLD" id="SFLDG00358">
    <property type="entry name" value="Main_(cytGST)"/>
    <property type="match status" value="1"/>
</dbReference>
<comment type="catalytic activity">
    <reaction evidence="1">
        <text>4-maleylacetoacetate = 4-fumarylacetoacetate</text>
        <dbReference type="Rhea" id="RHEA:14817"/>
        <dbReference type="ChEBI" id="CHEBI:17105"/>
        <dbReference type="ChEBI" id="CHEBI:18034"/>
        <dbReference type="EC" id="5.2.1.2"/>
    </reaction>
</comment>
<dbReference type="InterPro" id="IPR004045">
    <property type="entry name" value="Glutathione_S-Trfase_N"/>
</dbReference>
<dbReference type="InterPro" id="IPR034333">
    <property type="entry name" value="GST_Zeta_N"/>
</dbReference>
<dbReference type="EC" id="5.2.1.2" evidence="5"/>
<dbReference type="FunFam" id="1.20.1050.10:FF:000010">
    <property type="entry name" value="Maleylacetoacetate isomerase isoform 1"/>
    <property type="match status" value="1"/>
</dbReference>
<dbReference type="SUPFAM" id="SSF52833">
    <property type="entry name" value="Thioredoxin-like"/>
    <property type="match status" value="1"/>
</dbReference>
<dbReference type="InterPro" id="IPR034330">
    <property type="entry name" value="GST_Zeta_C"/>
</dbReference>
<comment type="similarity">
    <text evidence="4">Belongs to the GST superfamily. Zeta family.</text>
</comment>
<dbReference type="GO" id="GO:0006749">
    <property type="term" value="P:glutathione metabolic process"/>
    <property type="evidence" value="ECO:0007669"/>
    <property type="project" value="TreeGrafter"/>
</dbReference>
<organism evidence="10 13">
    <name type="scientific">Adineta ricciae</name>
    <name type="common">Rotifer</name>
    <dbReference type="NCBI Taxonomy" id="249248"/>
    <lineage>
        <taxon>Eukaryota</taxon>
        <taxon>Metazoa</taxon>
        <taxon>Spiralia</taxon>
        <taxon>Gnathifera</taxon>
        <taxon>Rotifera</taxon>
        <taxon>Eurotatoria</taxon>
        <taxon>Bdelloidea</taxon>
        <taxon>Adinetida</taxon>
        <taxon>Adinetidae</taxon>
        <taxon>Adineta</taxon>
    </lineage>
</organism>
<dbReference type="InterPro" id="IPR036282">
    <property type="entry name" value="Glutathione-S-Trfase_C_sf"/>
</dbReference>
<evidence type="ECO:0000256" key="7">
    <source>
        <dbReference type="ARBA" id="ARBA00023232"/>
    </source>
</evidence>
<accession>A0A814KZD9</accession>
<sequence length="219" mass="24763">MSNAEAKPVLHSYYRSSCSYRVRIALNLKNIDYATHAVNLIKSEQLNDEYKKLNPKGEVPVLFIDGKALAQSLPIIEYIEETRQFKPRLLPEDPFKRYQARMISEIIASGIQPLQNLSVLKRVGDEKKAEWAHHFIKVGLDAVEKVLEESAGRYCVGDEVSLADCCLVPQLYNARRFNVDLANYPIMTAIEERLSALPAFQKAHPDCQPDFPGESVTKA</sequence>
<evidence type="ECO:0000256" key="2">
    <source>
        <dbReference type="ARBA" id="ARBA00001955"/>
    </source>
</evidence>
<evidence type="ECO:0000259" key="9">
    <source>
        <dbReference type="PROSITE" id="PS50405"/>
    </source>
</evidence>
<feature type="domain" description="GST N-terminal" evidence="8">
    <location>
        <begin position="6"/>
        <end position="87"/>
    </location>
</feature>
<gene>
    <name evidence="10" type="ORF">EDS130_LOCUS17687</name>
    <name evidence="11" type="ORF">XAT740_LOCUS18018</name>
</gene>
<dbReference type="PROSITE" id="PS50405">
    <property type="entry name" value="GST_CTER"/>
    <property type="match status" value="1"/>
</dbReference>
<dbReference type="SFLD" id="SFLDS00019">
    <property type="entry name" value="Glutathione_Transferase_(cytos"/>
    <property type="match status" value="1"/>
</dbReference>
<keyword evidence="12" id="KW-1185">Reference proteome</keyword>
<dbReference type="CDD" id="cd03191">
    <property type="entry name" value="GST_C_Zeta"/>
    <property type="match status" value="1"/>
</dbReference>
<dbReference type="GO" id="GO:0006572">
    <property type="term" value="P:L-tyrosine catabolic process"/>
    <property type="evidence" value="ECO:0007669"/>
    <property type="project" value="UniProtKB-KW"/>
</dbReference>
<name>A0A814KZD9_ADIRI</name>
<dbReference type="OrthoDB" id="202840at2759"/>
<keyword evidence="6" id="KW-0828">Tyrosine catabolism</keyword>
<dbReference type="PANTHER" id="PTHR42673">
    <property type="entry name" value="MALEYLACETOACETATE ISOMERASE"/>
    <property type="match status" value="1"/>
</dbReference>
<comment type="cofactor">
    <cofactor evidence="2">
        <name>glutathione</name>
        <dbReference type="ChEBI" id="CHEBI:57925"/>
    </cofactor>
</comment>
<feature type="domain" description="GST C-terminal" evidence="9">
    <location>
        <begin position="93"/>
        <end position="213"/>
    </location>
</feature>
<protein>
    <recommendedName>
        <fullName evidence="5">maleylacetoacetate isomerase</fullName>
        <ecNumber evidence="5">5.2.1.2</ecNumber>
    </recommendedName>
</protein>
<evidence type="ECO:0000259" key="8">
    <source>
        <dbReference type="PROSITE" id="PS50404"/>
    </source>
</evidence>
<dbReference type="GO" id="GO:0004364">
    <property type="term" value="F:glutathione transferase activity"/>
    <property type="evidence" value="ECO:0007669"/>
    <property type="project" value="TreeGrafter"/>
</dbReference>
<dbReference type="InterPro" id="IPR004046">
    <property type="entry name" value="GST_C"/>
</dbReference>
<dbReference type="Proteomes" id="UP000663852">
    <property type="component" value="Unassembled WGS sequence"/>
</dbReference>
<dbReference type="GO" id="GO:0005739">
    <property type="term" value="C:mitochondrion"/>
    <property type="evidence" value="ECO:0007669"/>
    <property type="project" value="TreeGrafter"/>
</dbReference>
<keyword evidence="7" id="KW-0585">Phenylalanine catabolism</keyword>
<dbReference type="Gene3D" id="1.20.1050.10">
    <property type="match status" value="1"/>
</dbReference>
<dbReference type="NCBIfam" id="TIGR01262">
    <property type="entry name" value="maiA"/>
    <property type="match status" value="1"/>
</dbReference>
<dbReference type="GO" id="GO:0016034">
    <property type="term" value="F:maleylacetoacetate isomerase activity"/>
    <property type="evidence" value="ECO:0007669"/>
    <property type="project" value="UniProtKB-EC"/>
</dbReference>
<evidence type="ECO:0000313" key="12">
    <source>
        <dbReference type="Proteomes" id="UP000663828"/>
    </source>
</evidence>
<evidence type="ECO:0000256" key="3">
    <source>
        <dbReference type="ARBA" id="ARBA00004671"/>
    </source>
</evidence>
<dbReference type="InterPro" id="IPR036249">
    <property type="entry name" value="Thioredoxin-like_sf"/>
</dbReference>
<dbReference type="Gene3D" id="3.40.30.10">
    <property type="entry name" value="Glutaredoxin"/>
    <property type="match status" value="1"/>
</dbReference>
<dbReference type="UniPathway" id="UPA00139">
    <property type="reaction ID" value="UER00340"/>
</dbReference>
<dbReference type="InterPro" id="IPR005955">
    <property type="entry name" value="GST_Zeta"/>
</dbReference>
<dbReference type="Pfam" id="PF14497">
    <property type="entry name" value="GST_C_3"/>
    <property type="match status" value="1"/>
</dbReference>
<evidence type="ECO:0000256" key="4">
    <source>
        <dbReference type="ARBA" id="ARBA00010007"/>
    </source>
</evidence>
<evidence type="ECO:0000256" key="1">
    <source>
        <dbReference type="ARBA" id="ARBA00001622"/>
    </source>
</evidence>
<dbReference type="InterPro" id="IPR010987">
    <property type="entry name" value="Glutathione-S-Trfase_C-like"/>
</dbReference>
<dbReference type="EMBL" id="CAJNOR010001190">
    <property type="protein sequence ID" value="CAF1094488.1"/>
    <property type="molecule type" value="Genomic_DNA"/>
</dbReference>
<evidence type="ECO:0000313" key="10">
    <source>
        <dbReference type="EMBL" id="CAF1056302.1"/>
    </source>
</evidence>
<dbReference type="Pfam" id="PF13409">
    <property type="entry name" value="GST_N_2"/>
    <property type="match status" value="1"/>
</dbReference>
<evidence type="ECO:0000313" key="13">
    <source>
        <dbReference type="Proteomes" id="UP000663852"/>
    </source>
</evidence>
<dbReference type="PROSITE" id="PS50404">
    <property type="entry name" value="GST_NTER"/>
    <property type="match status" value="1"/>
</dbReference>
<dbReference type="InterPro" id="IPR040079">
    <property type="entry name" value="Glutathione_S-Trfase"/>
</dbReference>
<dbReference type="GO" id="GO:0006559">
    <property type="term" value="P:L-phenylalanine catabolic process"/>
    <property type="evidence" value="ECO:0007669"/>
    <property type="project" value="UniProtKB-UniPathway"/>
</dbReference>
<comment type="pathway">
    <text evidence="3">Amino-acid degradation; L-phenylalanine degradation; acetoacetate and fumarate from L-phenylalanine: step 5/6.</text>
</comment>
<proteinExistence type="inferred from homology"/>
<evidence type="ECO:0000256" key="5">
    <source>
        <dbReference type="ARBA" id="ARBA00013199"/>
    </source>
</evidence>
<dbReference type="Proteomes" id="UP000663828">
    <property type="component" value="Unassembled WGS sequence"/>
</dbReference>
<comment type="caution">
    <text evidence="10">The sequence shown here is derived from an EMBL/GenBank/DDBJ whole genome shotgun (WGS) entry which is preliminary data.</text>
</comment>
<reference evidence="10" key="1">
    <citation type="submission" date="2021-02" db="EMBL/GenBank/DDBJ databases">
        <authorList>
            <person name="Nowell W R."/>
        </authorList>
    </citation>
    <scope>NUCLEOTIDE SEQUENCE</scope>
</reference>
<dbReference type="PANTHER" id="PTHR42673:SF4">
    <property type="entry name" value="MALEYLACETOACETATE ISOMERASE"/>
    <property type="match status" value="1"/>
</dbReference>